<dbReference type="PANTHER" id="PTHR24148">
    <property type="entry name" value="ANKYRIN REPEAT DOMAIN-CONTAINING PROTEIN 39 HOMOLOG-RELATED"/>
    <property type="match status" value="1"/>
</dbReference>
<dbReference type="InterPro" id="IPR052895">
    <property type="entry name" value="HetReg/Transcr_Mod"/>
</dbReference>
<accession>A0A8H5JZV0</accession>
<dbReference type="AlphaFoldDB" id="A0A8H5JZV0"/>
<dbReference type="Proteomes" id="UP000574317">
    <property type="component" value="Unassembled WGS sequence"/>
</dbReference>
<dbReference type="EMBL" id="JAAOAO010000077">
    <property type="protein sequence ID" value="KAF5564244.1"/>
    <property type="molecule type" value="Genomic_DNA"/>
</dbReference>
<comment type="caution">
    <text evidence="2">The sequence shown here is derived from an EMBL/GenBank/DDBJ whole genome shotgun (WGS) entry which is preliminary data.</text>
</comment>
<dbReference type="PANTHER" id="PTHR24148:SF79">
    <property type="entry name" value="HETEROKARYON INCOMPATIBILITY DOMAIN-CONTAINING PROTEIN"/>
    <property type="match status" value="1"/>
</dbReference>
<protein>
    <submittedName>
        <fullName evidence="2">Heterokaryon incompatibility protein</fullName>
    </submittedName>
</protein>
<evidence type="ECO:0000313" key="2">
    <source>
        <dbReference type="EMBL" id="KAF5564244.1"/>
    </source>
</evidence>
<keyword evidence="3" id="KW-1185">Reference proteome</keyword>
<organism evidence="2 3">
    <name type="scientific">Fusarium napiforme</name>
    <dbReference type="NCBI Taxonomy" id="42672"/>
    <lineage>
        <taxon>Eukaryota</taxon>
        <taxon>Fungi</taxon>
        <taxon>Dikarya</taxon>
        <taxon>Ascomycota</taxon>
        <taxon>Pezizomycotina</taxon>
        <taxon>Sordariomycetes</taxon>
        <taxon>Hypocreomycetidae</taxon>
        <taxon>Hypocreales</taxon>
        <taxon>Nectriaceae</taxon>
        <taxon>Fusarium</taxon>
        <taxon>Fusarium fujikuroi species complex</taxon>
    </lineage>
</organism>
<sequence length="617" mass="70942">MIYGMAMHKSLRRDNSQIRLVRALPPSPHDTRLSLDLRHGYIEDGTYSALSYVWGDSSGQDLCIQQKNIDEKSYQVGLMRAIFSSASCVYSWLGEGAPDTDVVMEFCARIGSKAPLIELDKRNDSYLVSFFKELFDYQQNKPRLNPKYTQLIGAESELVAFFVGLLQEPCLEAQKSRDNELSRGLHAMMNHEYWKRIWINQEVVFAKNVIVLCGGKSESPGFIEQTIKSLELWSRFHPCIPIATDPRDLIFALLGVITNSDKLNIQADYRLPLKEVFTAATRAMYECVTDDLDIDLCIASERQLGDIPSWVINWRKVEPESGKTWPINDRCRKYHATGNIDRPAPVFIDGDNQSGILRRYGYLVDSITEVWQYREDLHRVCLQEQRGKDKISWISSIIDFMQLPETSGPGEDYVWRTLQPWFYGSSGDTHYEVRSLIRSVMRQEDIRSQNLSVSRRAYLDTLTTTRLKQPNWTVVERLSDGIDQMRNFAFFPSRGRALFKTQKGMLGLGQEFVEVGDTVTLLLGIHSPIVLRSRHEGGFTFAGDAYVEGILEGEFLQTNPVEREFVIYYDRYSGSWLALPSTDLQQVIIMMRSQLQSRRCNREVSTTERWRLSQPKS</sequence>
<gene>
    <name evidence="2" type="ORF">FNAPI_2237</name>
</gene>
<evidence type="ECO:0000259" key="1">
    <source>
        <dbReference type="Pfam" id="PF06985"/>
    </source>
</evidence>
<evidence type="ECO:0000313" key="3">
    <source>
        <dbReference type="Proteomes" id="UP000574317"/>
    </source>
</evidence>
<feature type="domain" description="Heterokaryon incompatibility" evidence="1">
    <location>
        <begin position="62"/>
        <end position="202"/>
    </location>
</feature>
<name>A0A8H5JZV0_9HYPO</name>
<dbReference type="Pfam" id="PF26639">
    <property type="entry name" value="Het-6_barrel"/>
    <property type="match status" value="1"/>
</dbReference>
<reference evidence="2 3" key="1">
    <citation type="submission" date="2020-05" db="EMBL/GenBank/DDBJ databases">
        <title>Identification and distribution of gene clusters putatively required for synthesis of sphingolipid metabolism inhibitors in phylogenetically diverse species of the filamentous fungus Fusarium.</title>
        <authorList>
            <person name="Kim H.-S."/>
            <person name="Busman M."/>
            <person name="Brown D.W."/>
            <person name="Divon H."/>
            <person name="Uhlig S."/>
            <person name="Proctor R.H."/>
        </authorList>
    </citation>
    <scope>NUCLEOTIDE SEQUENCE [LARGE SCALE GENOMIC DNA]</scope>
    <source>
        <strain evidence="2 3">NRRL 25196</strain>
    </source>
</reference>
<dbReference type="InterPro" id="IPR010730">
    <property type="entry name" value="HET"/>
</dbReference>
<proteinExistence type="predicted"/>
<dbReference type="Pfam" id="PF06985">
    <property type="entry name" value="HET"/>
    <property type="match status" value="1"/>
</dbReference>